<dbReference type="Pfam" id="PF00347">
    <property type="entry name" value="Ribosomal_L6"/>
    <property type="match status" value="1"/>
</dbReference>
<evidence type="ECO:0000256" key="3">
    <source>
        <dbReference type="ARBA" id="ARBA00023274"/>
    </source>
</evidence>
<dbReference type="GeneID" id="38781831"/>
<dbReference type="PANTHER" id="PTHR11655">
    <property type="entry name" value="60S/50S RIBOSOMAL PROTEIN L6/L9"/>
    <property type="match status" value="1"/>
</dbReference>
<dbReference type="InterPro" id="IPR002358">
    <property type="entry name" value="Ribosomal_uL6_CS"/>
</dbReference>
<dbReference type="AlphaFoldDB" id="A0A401GT48"/>
<dbReference type="PRINTS" id="PR00059">
    <property type="entry name" value="RIBOSOMALL6"/>
</dbReference>
<feature type="domain" description="Large ribosomal subunit protein uL6 alpha-beta" evidence="5">
    <location>
        <begin position="136"/>
        <end position="199"/>
    </location>
</feature>
<evidence type="ECO:0000256" key="1">
    <source>
        <dbReference type="ARBA" id="ARBA00009356"/>
    </source>
</evidence>
<keyword evidence="3 4" id="KW-0687">Ribonucleoprotein</keyword>
<dbReference type="PIRSF" id="PIRSF002162">
    <property type="entry name" value="Ribosomal_L6"/>
    <property type="match status" value="1"/>
</dbReference>
<dbReference type="GO" id="GO:0003735">
    <property type="term" value="F:structural constituent of ribosome"/>
    <property type="evidence" value="ECO:0007669"/>
    <property type="project" value="InterPro"/>
</dbReference>
<organism evidence="6 7">
    <name type="scientific">Sparassis crispa</name>
    <dbReference type="NCBI Taxonomy" id="139825"/>
    <lineage>
        <taxon>Eukaryota</taxon>
        <taxon>Fungi</taxon>
        <taxon>Dikarya</taxon>
        <taxon>Basidiomycota</taxon>
        <taxon>Agaricomycotina</taxon>
        <taxon>Agaricomycetes</taxon>
        <taxon>Polyporales</taxon>
        <taxon>Sparassidaceae</taxon>
        <taxon>Sparassis</taxon>
    </lineage>
</organism>
<dbReference type="InterPro" id="IPR000702">
    <property type="entry name" value="Ribosomal_uL6-like"/>
</dbReference>
<evidence type="ECO:0000256" key="4">
    <source>
        <dbReference type="RuleBase" id="RU003869"/>
    </source>
</evidence>
<dbReference type="OrthoDB" id="540873at2759"/>
<dbReference type="Proteomes" id="UP000287166">
    <property type="component" value="Unassembled WGS sequence"/>
</dbReference>
<reference evidence="6 7" key="1">
    <citation type="journal article" date="2018" name="Sci. Rep.">
        <title>Genome sequence of the cauliflower mushroom Sparassis crispa (Hanabiratake) and its association with beneficial usage.</title>
        <authorList>
            <person name="Kiyama R."/>
            <person name="Furutani Y."/>
            <person name="Kawaguchi K."/>
            <person name="Nakanishi T."/>
        </authorList>
    </citation>
    <scope>NUCLEOTIDE SEQUENCE [LARGE SCALE GENOMIC DNA]</scope>
</reference>
<dbReference type="PROSITE" id="PS00525">
    <property type="entry name" value="RIBOSOMAL_L6_1"/>
    <property type="match status" value="1"/>
</dbReference>
<dbReference type="GO" id="GO:0005762">
    <property type="term" value="C:mitochondrial large ribosomal subunit"/>
    <property type="evidence" value="ECO:0007669"/>
    <property type="project" value="TreeGrafter"/>
</dbReference>
<name>A0A401GT48_9APHY</name>
<evidence type="ECO:0000256" key="2">
    <source>
        <dbReference type="ARBA" id="ARBA00022980"/>
    </source>
</evidence>
<evidence type="ECO:0000313" key="7">
    <source>
        <dbReference type="Proteomes" id="UP000287166"/>
    </source>
</evidence>
<dbReference type="RefSeq" id="XP_027615827.1">
    <property type="nucleotide sequence ID" value="XM_027760026.1"/>
</dbReference>
<evidence type="ECO:0000259" key="5">
    <source>
        <dbReference type="Pfam" id="PF00347"/>
    </source>
</evidence>
<dbReference type="Gene3D" id="3.90.930.12">
    <property type="entry name" value="Ribosomal protein L6, alpha-beta domain"/>
    <property type="match status" value="2"/>
</dbReference>
<evidence type="ECO:0000313" key="6">
    <source>
        <dbReference type="EMBL" id="GBE84914.1"/>
    </source>
</evidence>
<dbReference type="SUPFAM" id="SSF56053">
    <property type="entry name" value="Ribosomal protein L6"/>
    <property type="match status" value="2"/>
</dbReference>
<protein>
    <submittedName>
        <fullName evidence="6">54S ribosomal protein L6</fullName>
    </submittedName>
</protein>
<dbReference type="InterPro" id="IPR020040">
    <property type="entry name" value="Ribosomal_uL6_a/b-dom"/>
</dbReference>
<proteinExistence type="inferred from homology"/>
<dbReference type="STRING" id="139825.A0A401GT48"/>
<keyword evidence="7" id="KW-1185">Reference proteome</keyword>
<dbReference type="EMBL" id="BFAD01000007">
    <property type="protein sequence ID" value="GBE84914.1"/>
    <property type="molecule type" value="Genomic_DNA"/>
</dbReference>
<dbReference type="InterPro" id="IPR019906">
    <property type="entry name" value="Ribosomal_uL6_bac-type"/>
</dbReference>
<comment type="caution">
    <text evidence="6">The sequence shown here is derived from an EMBL/GenBank/DDBJ whole genome shotgun (WGS) entry which is preliminary data.</text>
</comment>
<dbReference type="GO" id="GO:0019843">
    <property type="term" value="F:rRNA binding"/>
    <property type="evidence" value="ECO:0007669"/>
    <property type="project" value="InterPro"/>
</dbReference>
<keyword evidence="2 4" id="KW-0689">Ribosomal protein</keyword>
<dbReference type="InterPro" id="IPR036789">
    <property type="entry name" value="Ribosomal_uL6-like_a/b-dom_sf"/>
</dbReference>
<dbReference type="GO" id="GO:0006412">
    <property type="term" value="P:translation"/>
    <property type="evidence" value="ECO:0007669"/>
    <property type="project" value="InterPro"/>
</dbReference>
<sequence>MVLRPRVVPAVRLFSSSASAHGLISNIGRQPIRFPPTVTLTPTPTAVDVTGPLGTTSVPTMPYMRFTFPAPDTLSVAVEDGSEKKQRQMWGTTRTLIANAIEGMTSGFSVMLYLVGVGYRAALEPDPRGPGEGRSGQRIAMKVGFSHSVYVSVPPNIKAEVPAPTKISLYCTDKQLLGKFAAQVKRWRPPEPYKGKGIYVGTERVRLKTMKKK</sequence>
<dbReference type="InParanoid" id="A0A401GT48"/>
<comment type="similarity">
    <text evidence="1 4">Belongs to the universal ribosomal protein uL6 family.</text>
</comment>
<dbReference type="PANTHER" id="PTHR11655:SF14">
    <property type="entry name" value="LARGE RIBOSOMAL SUBUNIT PROTEIN UL6M"/>
    <property type="match status" value="1"/>
</dbReference>
<accession>A0A401GT48</accession>
<dbReference type="FunCoup" id="A0A401GT48">
    <property type="interactions" value="217"/>
</dbReference>
<gene>
    <name evidence="6" type="ORF">SCP_0700950</name>
</gene>